<dbReference type="InterPro" id="IPR012337">
    <property type="entry name" value="RNaseH-like_sf"/>
</dbReference>
<organism evidence="2 3">
    <name type="scientific">Rhodocollybia butyracea</name>
    <dbReference type="NCBI Taxonomy" id="206335"/>
    <lineage>
        <taxon>Eukaryota</taxon>
        <taxon>Fungi</taxon>
        <taxon>Dikarya</taxon>
        <taxon>Basidiomycota</taxon>
        <taxon>Agaricomycotina</taxon>
        <taxon>Agaricomycetes</taxon>
        <taxon>Agaricomycetidae</taxon>
        <taxon>Agaricales</taxon>
        <taxon>Marasmiineae</taxon>
        <taxon>Omphalotaceae</taxon>
        <taxon>Rhodocollybia</taxon>
    </lineage>
</organism>
<protein>
    <submittedName>
        <fullName evidence="2">Uncharacterized protein</fullName>
    </submittedName>
</protein>
<sequence length="155" mass="17783">IPAWCTACQEHKLNVRLIPRNVATRWNSTYDMLVVARQYSAVIDGITADKKLQLCKYELSEQQWKIVDDLIHIFKQATLLFLKDSASTISQVIPMMDVVDNFLRDAPKRPLHDAVKAALKLAQSTLDRYYSRTDASNVYRIAMGMLLAFTFLFLI</sequence>
<comment type="caution">
    <text evidence="2">The sequence shown here is derived from an EMBL/GenBank/DDBJ whole genome shotgun (WGS) entry which is preliminary data.</text>
</comment>
<keyword evidence="1" id="KW-0472">Membrane</keyword>
<evidence type="ECO:0000256" key="1">
    <source>
        <dbReference type="SAM" id="Phobius"/>
    </source>
</evidence>
<reference evidence="2" key="1">
    <citation type="submission" date="2020-11" db="EMBL/GenBank/DDBJ databases">
        <authorList>
            <consortium name="DOE Joint Genome Institute"/>
            <person name="Ahrendt S."/>
            <person name="Riley R."/>
            <person name="Andreopoulos W."/>
            <person name="Labutti K."/>
            <person name="Pangilinan J."/>
            <person name="Ruiz-Duenas F.J."/>
            <person name="Barrasa J.M."/>
            <person name="Sanchez-Garcia M."/>
            <person name="Camarero S."/>
            <person name="Miyauchi S."/>
            <person name="Serrano A."/>
            <person name="Linde D."/>
            <person name="Babiker R."/>
            <person name="Drula E."/>
            <person name="Ayuso-Fernandez I."/>
            <person name="Pacheco R."/>
            <person name="Padilla G."/>
            <person name="Ferreira P."/>
            <person name="Barriuso J."/>
            <person name="Kellner H."/>
            <person name="Castanera R."/>
            <person name="Alfaro M."/>
            <person name="Ramirez L."/>
            <person name="Pisabarro A.G."/>
            <person name="Kuo A."/>
            <person name="Tritt A."/>
            <person name="Lipzen A."/>
            <person name="He G."/>
            <person name="Yan M."/>
            <person name="Ng V."/>
            <person name="Cullen D."/>
            <person name="Martin F."/>
            <person name="Rosso M.-N."/>
            <person name="Henrissat B."/>
            <person name="Hibbett D."/>
            <person name="Martinez A.T."/>
            <person name="Grigoriev I.V."/>
        </authorList>
    </citation>
    <scope>NUCLEOTIDE SEQUENCE</scope>
    <source>
        <strain evidence="2">AH 40177</strain>
    </source>
</reference>
<gene>
    <name evidence="2" type="ORF">BDP27DRAFT_1237031</name>
</gene>
<proteinExistence type="predicted"/>
<name>A0A9P5PAJ7_9AGAR</name>
<evidence type="ECO:0000313" key="2">
    <source>
        <dbReference type="EMBL" id="KAF9060308.1"/>
    </source>
</evidence>
<feature type="non-terminal residue" evidence="2">
    <location>
        <position position="1"/>
    </location>
</feature>
<accession>A0A9P5PAJ7</accession>
<keyword evidence="1" id="KW-0812">Transmembrane</keyword>
<feature type="transmembrane region" description="Helical" evidence="1">
    <location>
        <begin position="138"/>
        <end position="154"/>
    </location>
</feature>
<dbReference type="SUPFAM" id="SSF53098">
    <property type="entry name" value="Ribonuclease H-like"/>
    <property type="match status" value="1"/>
</dbReference>
<keyword evidence="1" id="KW-1133">Transmembrane helix</keyword>
<dbReference type="OrthoDB" id="3252425at2759"/>
<evidence type="ECO:0000313" key="3">
    <source>
        <dbReference type="Proteomes" id="UP000772434"/>
    </source>
</evidence>
<keyword evidence="3" id="KW-1185">Reference proteome</keyword>
<dbReference type="Proteomes" id="UP000772434">
    <property type="component" value="Unassembled WGS sequence"/>
</dbReference>
<dbReference type="AlphaFoldDB" id="A0A9P5PAJ7"/>
<dbReference type="EMBL" id="JADNRY010000250">
    <property type="protein sequence ID" value="KAF9060308.1"/>
    <property type="molecule type" value="Genomic_DNA"/>
</dbReference>